<dbReference type="PRINTS" id="PR00411">
    <property type="entry name" value="PNDRDTASEI"/>
</dbReference>
<sequence>MHRITVVGGGFAGLTAAITAAEAGAKVTVYEAHHTLGGRARTAEGPYRTNEGPHALYNGGPHWIWLKQRDLIGPLAPIPPLEAARLRLRHHGVLRRTPPFALLKLLRPSVRQAPVDTDFLSWATGIAGEEGARAAANYSAVALFHHDPGALSAAFVQERLRRATKLPPEAHYPRGGWASVIDRMAARAWNLGVRIETLARVDTLPTDTPVVVATSLPAARRLLGDDSLTWPGGRTVLLDLALRTRRGDAFAVSDLDAPGWIERFTAQDRTLAPAGEQLLQGQIPIGPGEVRADGLARAEELLDLAFEGWRERVTWRREAVADGRTGAVDLPGSSWRDRPSVDRGDGVYLAGDQVAAPGVLSEVSFNSAVTAVSLILGRTALDLKHA</sequence>
<dbReference type="SUPFAM" id="SSF51905">
    <property type="entry name" value="FAD/NAD(P)-binding domain"/>
    <property type="match status" value="1"/>
</dbReference>
<name>A0A233SIN4_STRDA</name>
<dbReference type="Proteomes" id="UP000215483">
    <property type="component" value="Unassembled WGS sequence"/>
</dbReference>
<gene>
    <name evidence="1" type="ORF">BEK98_15205</name>
</gene>
<keyword evidence="2" id="KW-1185">Reference proteome</keyword>
<evidence type="ECO:0000313" key="2">
    <source>
        <dbReference type="Proteomes" id="UP000215483"/>
    </source>
</evidence>
<dbReference type="InterPro" id="IPR036188">
    <property type="entry name" value="FAD/NAD-bd_sf"/>
</dbReference>
<accession>A0A233SIN4</accession>
<organism evidence="1 2">
    <name type="scientific">Streptomyces diastatochromogenes</name>
    <dbReference type="NCBI Taxonomy" id="42236"/>
    <lineage>
        <taxon>Bacteria</taxon>
        <taxon>Bacillati</taxon>
        <taxon>Actinomycetota</taxon>
        <taxon>Actinomycetes</taxon>
        <taxon>Kitasatosporales</taxon>
        <taxon>Streptomycetaceae</taxon>
        <taxon>Streptomyces</taxon>
    </lineage>
</organism>
<evidence type="ECO:0000313" key="1">
    <source>
        <dbReference type="EMBL" id="OXY95502.1"/>
    </source>
</evidence>
<dbReference type="PRINTS" id="PR00368">
    <property type="entry name" value="FADPNR"/>
</dbReference>
<reference evidence="1 2" key="1">
    <citation type="submission" date="2016-07" db="EMBL/GenBank/DDBJ databases">
        <title>Draft genome of Streptomyces diastatochromogenes.</title>
        <authorList>
            <person name="Podduturi R."/>
            <person name="Lukassen M.B."/>
            <person name="Clausen N."/>
            <person name="Nielsen J.L."/>
            <person name="Jorgensen N.O."/>
        </authorList>
    </citation>
    <scope>NUCLEOTIDE SEQUENCE [LARGE SCALE GENOMIC DNA]</scope>
    <source>
        <strain evidence="1 2">DSM 40608</strain>
    </source>
</reference>
<dbReference type="PANTHER" id="PTHR43734:SF1">
    <property type="entry name" value="PHYTOENE DESATURASE"/>
    <property type="match status" value="1"/>
</dbReference>
<protein>
    <submittedName>
        <fullName evidence="1">FAD-dependent oxidoreductase</fullName>
    </submittedName>
</protein>
<dbReference type="OrthoDB" id="5501831at2"/>
<dbReference type="AlphaFoldDB" id="A0A233SIN4"/>
<proteinExistence type="predicted"/>
<dbReference type="Pfam" id="PF13450">
    <property type="entry name" value="NAD_binding_8"/>
    <property type="match status" value="1"/>
</dbReference>
<comment type="caution">
    <text evidence="1">The sequence shown here is derived from an EMBL/GenBank/DDBJ whole genome shotgun (WGS) entry which is preliminary data.</text>
</comment>
<dbReference type="PANTHER" id="PTHR43734">
    <property type="entry name" value="PHYTOENE DESATURASE"/>
    <property type="match status" value="1"/>
</dbReference>
<dbReference type="RefSeq" id="WP_094217103.1">
    <property type="nucleotide sequence ID" value="NZ_MCGQ01000013.1"/>
</dbReference>
<dbReference type="Gene3D" id="3.40.50.720">
    <property type="entry name" value="NAD(P)-binding Rossmann-like Domain"/>
    <property type="match status" value="1"/>
</dbReference>
<dbReference type="EMBL" id="MCGQ01000013">
    <property type="protein sequence ID" value="OXY95502.1"/>
    <property type="molecule type" value="Genomic_DNA"/>
</dbReference>